<protein>
    <recommendedName>
        <fullName evidence="7">Transcription termination/antitermination protein NusA</fullName>
    </recommendedName>
</protein>
<reference evidence="9" key="2">
    <citation type="journal article" date="2021" name="PeerJ">
        <title>Extensive microbial diversity within the chicken gut microbiome revealed by metagenomics and culture.</title>
        <authorList>
            <person name="Gilroy R."/>
            <person name="Ravi A."/>
            <person name="Getino M."/>
            <person name="Pursley I."/>
            <person name="Horton D.L."/>
            <person name="Alikhan N.F."/>
            <person name="Baker D."/>
            <person name="Gharbi K."/>
            <person name="Hall N."/>
            <person name="Watson M."/>
            <person name="Adriaenssens E.M."/>
            <person name="Foster-Nyarko E."/>
            <person name="Jarju S."/>
            <person name="Secka A."/>
            <person name="Antonio M."/>
            <person name="Oren A."/>
            <person name="Chaudhuri R.R."/>
            <person name="La Ragione R."/>
            <person name="Hildebrand F."/>
            <person name="Pallen M.J."/>
        </authorList>
    </citation>
    <scope>NUCLEOTIDE SEQUENCE</scope>
    <source>
        <strain evidence="9">CHK147-3167</strain>
    </source>
</reference>
<dbReference type="InterPro" id="IPR003029">
    <property type="entry name" value="S1_domain"/>
</dbReference>
<comment type="caution">
    <text evidence="9">The sequence shown here is derived from an EMBL/GenBank/DDBJ whole genome shotgun (WGS) entry which is preliminary data.</text>
</comment>
<comment type="subcellular location">
    <subcellularLocation>
        <location evidence="7">Cytoplasm</location>
    </subcellularLocation>
</comment>
<dbReference type="InterPro" id="IPR058582">
    <property type="entry name" value="KH_NusA_2nd"/>
</dbReference>
<keyword evidence="1 7" id="KW-0806">Transcription termination</keyword>
<organism evidence="9 10">
    <name type="scientific">Candidatus Coprosoma intestinipullorum</name>
    <dbReference type="NCBI Taxonomy" id="2840752"/>
    <lineage>
        <taxon>Bacteria</taxon>
        <taxon>Bacillati</taxon>
        <taxon>Bacillota</taxon>
        <taxon>Bacillota incertae sedis</taxon>
        <taxon>Candidatus Coprosoma</taxon>
    </lineage>
</organism>
<dbReference type="GO" id="GO:0006353">
    <property type="term" value="P:DNA-templated transcription termination"/>
    <property type="evidence" value="ECO:0007669"/>
    <property type="project" value="UniProtKB-UniRule"/>
</dbReference>
<dbReference type="InterPro" id="IPR013735">
    <property type="entry name" value="TF_NusA_N"/>
</dbReference>
<comment type="similarity">
    <text evidence="7">Belongs to the NusA family.</text>
</comment>
<dbReference type="InterPro" id="IPR036555">
    <property type="entry name" value="NusA_N_sf"/>
</dbReference>
<dbReference type="Pfam" id="PF13184">
    <property type="entry name" value="KH_NusA_1st"/>
    <property type="match status" value="1"/>
</dbReference>
<dbReference type="NCBIfam" id="TIGR01953">
    <property type="entry name" value="NusA"/>
    <property type="match status" value="1"/>
</dbReference>
<dbReference type="HAMAP" id="MF_00945_B">
    <property type="entry name" value="NusA_B"/>
    <property type="match status" value="1"/>
</dbReference>
<comment type="subunit">
    <text evidence="7">Monomer. Binds directly to the core enzyme of the DNA-dependent RNA polymerase and to nascent RNA.</text>
</comment>
<evidence type="ECO:0000256" key="7">
    <source>
        <dbReference type="HAMAP-Rule" id="MF_00945"/>
    </source>
</evidence>
<proteinExistence type="inferred from homology"/>
<dbReference type="PROSITE" id="PS50126">
    <property type="entry name" value="S1"/>
    <property type="match status" value="1"/>
</dbReference>
<dbReference type="InterPro" id="IPR004087">
    <property type="entry name" value="KH_dom"/>
</dbReference>
<dbReference type="GO" id="GO:0003723">
    <property type="term" value="F:RNA binding"/>
    <property type="evidence" value="ECO:0007669"/>
    <property type="project" value="UniProtKB-UniRule"/>
</dbReference>
<evidence type="ECO:0000256" key="2">
    <source>
        <dbReference type="ARBA" id="ARBA00022490"/>
    </source>
</evidence>
<evidence type="ECO:0000313" key="9">
    <source>
        <dbReference type="EMBL" id="HIQ90891.1"/>
    </source>
</evidence>
<dbReference type="InterPro" id="IPR025249">
    <property type="entry name" value="TF_NusA_KH_1st"/>
</dbReference>
<dbReference type="InterPro" id="IPR012340">
    <property type="entry name" value="NA-bd_OB-fold"/>
</dbReference>
<dbReference type="GO" id="GO:0031564">
    <property type="term" value="P:transcription antitermination"/>
    <property type="evidence" value="ECO:0007669"/>
    <property type="project" value="UniProtKB-UniRule"/>
</dbReference>
<gene>
    <name evidence="7 9" type="primary">nusA</name>
    <name evidence="9" type="ORF">IAB27_04630</name>
</gene>
<dbReference type="Gene3D" id="3.30.300.20">
    <property type="match status" value="2"/>
</dbReference>
<name>A0A9D0ZR19_9FIRM</name>
<dbReference type="Pfam" id="PF26594">
    <property type="entry name" value="KH_NusA_2nd"/>
    <property type="match status" value="1"/>
</dbReference>
<reference evidence="9" key="1">
    <citation type="submission" date="2020-10" db="EMBL/GenBank/DDBJ databases">
        <authorList>
            <person name="Gilroy R."/>
        </authorList>
    </citation>
    <scope>NUCLEOTIDE SEQUENCE</scope>
    <source>
        <strain evidence="9">CHK147-3167</strain>
    </source>
</reference>
<comment type="function">
    <text evidence="7">Participates in both transcription termination and antitermination.</text>
</comment>
<evidence type="ECO:0000256" key="1">
    <source>
        <dbReference type="ARBA" id="ARBA00022472"/>
    </source>
</evidence>
<dbReference type="GO" id="GO:0005829">
    <property type="term" value="C:cytosol"/>
    <property type="evidence" value="ECO:0007669"/>
    <property type="project" value="TreeGrafter"/>
</dbReference>
<dbReference type="EMBL" id="DVFV01000085">
    <property type="protein sequence ID" value="HIQ90891.1"/>
    <property type="molecule type" value="Genomic_DNA"/>
</dbReference>
<dbReference type="Gene3D" id="2.40.50.140">
    <property type="entry name" value="Nucleic acid-binding proteins"/>
    <property type="match status" value="1"/>
</dbReference>
<evidence type="ECO:0000256" key="6">
    <source>
        <dbReference type="ARBA" id="ARBA00023163"/>
    </source>
</evidence>
<evidence type="ECO:0000256" key="4">
    <source>
        <dbReference type="ARBA" id="ARBA00022884"/>
    </source>
</evidence>
<evidence type="ECO:0000256" key="3">
    <source>
        <dbReference type="ARBA" id="ARBA00022814"/>
    </source>
</evidence>
<dbReference type="SUPFAM" id="SSF50249">
    <property type="entry name" value="Nucleic acid-binding proteins"/>
    <property type="match status" value="1"/>
</dbReference>
<keyword evidence="4 7" id="KW-0694">RNA-binding</keyword>
<dbReference type="SUPFAM" id="SSF69705">
    <property type="entry name" value="Transcription factor NusA, N-terminal domain"/>
    <property type="match status" value="1"/>
</dbReference>
<dbReference type="SMART" id="SM00322">
    <property type="entry name" value="KH"/>
    <property type="match status" value="1"/>
</dbReference>
<keyword evidence="2 7" id="KW-0963">Cytoplasm</keyword>
<dbReference type="CDD" id="cd22529">
    <property type="entry name" value="KH-II_NusA_rpt2"/>
    <property type="match status" value="1"/>
</dbReference>
<keyword evidence="5 7" id="KW-0805">Transcription regulation</keyword>
<evidence type="ECO:0000256" key="5">
    <source>
        <dbReference type="ARBA" id="ARBA00023015"/>
    </source>
</evidence>
<dbReference type="FunFam" id="3.30.1480.10:FF:000002">
    <property type="entry name" value="Transcription termination/antitermination protein NusA"/>
    <property type="match status" value="1"/>
</dbReference>
<dbReference type="Pfam" id="PF00575">
    <property type="entry name" value="S1"/>
    <property type="match status" value="1"/>
</dbReference>
<dbReference type="InterPro" id="IPR010213">
    <property type="entry name" value="TF_NusA"/>
</dbReference>
<accession>A0A9D0ZR19</accession>
<feature type="domain" description="S1 motif" evidence="8">
    <location>
        <begin position="165"/>
        <end position="229"/>
    </location>
</feature>
<dbReference type="AlphaFoldDB" id="A0A9D0ZR19"/>
<evidence type="ECO:0000259" key="8">
    <source>
        <dbReference type="PROSITE" id="PS50126"/>
    </source>
</evidence>
<dbReference type="PANTHER" id="PTHR22648:SF0">
    <property type="entry name" value="TRANSCRIPTION TERMINATION_ANTITERMINATION PROTEIN NUSA"/>
    <property type="match status" value="1"/>
</dbReference>
<dbReference type="InterPro" id="IPR015946">
    <property type="entry name" value="KH_dom-like_a/b"/>
</dbReference>
<dbReference type="FunFam" id="3.30.300.20:FF:000002">
    <property type="entry name" value="Transcription termination/antitermination protein NusA"/>
    <property type="match status" value="1"/>
</dbReference>
<dbReference type="SUPFAM" id="SSF54814">
    <property type="entry name" value="Prokaryotic type KH domain (KH-domain type II)"/>
    <property type="match status" value="2"/>
</dbReference>
<dbReference type="PANTHER" id="PTHR22648">
    <property type="entry name" value="TRANSCRIPTION TERMINATION FACTOR NUSA"/>
    <property type="match status" value="1"/>
</dbReference>
<evidence type="ECO:0000313" key="10">
    <source>
        <dbReference type="Proteomes" id="UP000886786"/>
    </source>
</evidence>
<dbReference type="Proteomes" id="UP000886786">
    <property type="component" value="Unassembled WGS sequence"/>
</dbReference>
<dbReference type="InterPro" id="IPR009019">
    <property type="entry name" value="KH_sf_prok-type"/>
</dbReference>
<dbReference type="InterPro" id="IPR030842">
    <property type="entry name" value="TF_NusA_bacterial"/>
</dbReference>
<dbReference type="Gene3D" id="3.30.1480.10">
    <property type="entry name" value="NusA, N-terminal domain"/>
    <property type="match status" value="1"/>
</dbReference>
<keyword evidence="3 7" id="KW-0889">Transcription antitermination</keyword>
<sequence length="384" mass="43330">MKAAEFKAAVEALSKEKGIDEDRIYDAMELALTSAYKKNYHSLSNVRVDINRDTGDIKIYSYRTVVFSKEYEKEEGVTEKEIILDEDGNEIEVPKEFVYDERIHITLDEARKIVPDITPGETIEKEVTPKDFGRVAAATAKQVVIQKIREAERELINEEFADKQDEMVTGLVAMEDVRNYYIDLGRTQGILPKSDIIPGETIKMGSSIKVYITKVENNSKGPLILLSRKHYGFVKRLFELEIPEINEGIILVYSVAREAGVRTKIAVYSENPNVDPVGACIGQNGSRINRIIDELNGEKIDVIPYEEDAARFIENALSPAKDLHIFVTDEKKKEALAIVNKENLSLAIGRKGLNVRLATKLTHFNKIDVETIEQARERGISIVE</sequence>
<dbReference type="GO" id="GO:0003700">
    <property type="term" value="F:DNA-binding transcription factor activity"/>
    <property type="evidence" value="ECO:0007669"/>
    <property type="project" value="InterPro"/>
</dbReference>
<dbReference type="CDD" id="cd02134">
    <property type="entry name" value="KH-II_NusA_rpt1"/>
    <property type="match status" value="1"/>
</dbReference>
<keyword evidence="6 7" id="KW-0804">Transcription</keyword>
<dbReference type="SMART" id="SM00316">
    <property type="entry name" value="S1"/>
    <property type="match status" value="1"/>
</dbReference>
<dbReference type="Pfam" id="PF08529">
    <property type="entry name" value="NusA_N"/>
    <property type="match status" value="1"/>
</dbReference>
<dbReference type="CDD" id="cd04455">
    <property type="entry name" value="S1_NusA"/>
    <property type="match status" value="1"/>
</dbReference>